<dbReference type="InterPro" id="IPR053781">
    <property type="entry name" value="F-box_AtFBL13-like"/>
</dbReference>
<protein>
    <submittedName>
        <fullName evidence="3">Putative F-box domain, FBD domain, leucine-rich repeat domain, L domain-containing protein</fullName>
    </submittedName>
</protein>
<dbReference type="Gene3D" id="1.20.1280.50">
    <property type="match status" value="1"/>
</dbReference>
<evidence type="ECO:0000259" key="2">
    <source>
        <dbReference type="SMART" id="SM00579"/>
    </source>
</evidence>
<dbReference type="CDD" id="cd22160">
    <property type="entry name" value="F-box_AtFBL13-like"/>
    <property type="match status" value="1"/>
</dbReference>
<dbReference type="InterPro" id="IPR032675">
    <property type="entry name" value="LRR_dom_sf"/>
</dbReference>
<feature type="domain" description="FBD" evidence="2">
    <location>
        <begin position="300"/>
        <end position="372"/>
    </location>
</feature>
<dbReference type="InterPro" id="IPR001810">
    <property type="entry name" value="F-box_dom"/>
</dbReference>
<feature type="domain" description="F-box" evidence="1">
    <location>
        <begin position="8"/>
        <end position="47"/>
    </location>
</feature>
<comment type="caution">
    <text evidence="3">The sequence shown here is derived from an EMBL/GenBank/DDBJ whole genome shotgun (WGS) entry which is preliminary data.</text>
</comment>
<evidence type="ECO:0000313" key="3">
    <source>
        <dbReference type="EMBL" id="KAE9618013.1"/>
    </source>
</evidence>
<dbReference type="SUPFAM" id="SSF81383">
    <property type="entry name" value="F-box domain"/>
    <property type="match status" value="1"/>
</dbReference>
<dbReference type="Gene3D" id="3.80.10.10">
    <property type="entry name" value="Ribonuclease Inhibitor"/>
    <property type="match status" value="1"/>
</dbReference>
<dbReference type="EMBL" id="WOCE01000003">
    <property type="protein sequence ID" value="KAE9618013.1"/>
    <property type="molecule type" value="Genomic_DNA"/>
</dbReference>
<evidence type="ECO:0000259" key="1">
    <source>
        <dbReference type="SMART" id="SM00256"/>
    </source>
</evidence>
<gene>
    <name evidence="3" type="ORF">Lalb_Chr03g0041651</name>
</gene>
<evidence type="ECO:0000313" key="4">
    <source>
        <dbReference type="Proteomes" id="UP000447434"/>
    </source>
</evidence>
<proteinExistence type="predicted"/>
<dbReference type="AlphaFoldDB" id="A0A6A4QX24"/>
<dbReference type="PANTHER" id="PTHR31900:SF34">
    <property type="entry name" value="EMB|CAB62440.1-RELATED"/>
    <property type="match status" value="1"/>
</dbReference>
<accession>A0A6A4QX24</accession>
<dbReference type="SUPFAM" id="SSF52047">
    <property type="entry name" value="RNI-like"/>
    <property type="match status" value="1"/>
</dbReference>
<dbReference type="OrthoDB" id="1434110at2759"/>
<organism evidence="3 4">
    <name type="scientific">Lupinus albus</name>
    <name type="common">White lupine</name>
    <name type="synonym">Lupinus termis</name>
    <dbReference type="NCBI Taxonomy" id="3870"/>
    <lineage>
        <taxon>Eukaryota</taxon>
        <taxon>Viridiplantae</taxon>
        <taxon>Streptophyta</taxon>
        <taxon>Embryophyta</taxon>
        <taxon>Tracheophyta</taxon>
        <taxon>Spermatophyta</taxon>
        <taxon>Magnoliopsida</taxon>
        <taxon>eudicotyledons</taxon>
        <taxon>Gunneridae</taxon>
        <taxon>Pentapetalae</taxon>
        <taxon>rosids</taxon>
        <taxon>fabids</taxon>
        <taxon>Fabales</taxon>
        <taxon>Fabaceae</taxon>
        <taxon>Papilionoideae</taxon>
        <taxon>50 kb inversion clade</taxon>
        <taxon>genistoids sensu lato</taxon>
        <taxon>core genistoids</taxon>
        <taxon>Genisteae</taxon>
        <taxon>Lupinus</taxon>
    </lineage>
</organism>
<name>A0A6A4QX24_LUPAL</name>
<sequence>MVDRISLLPDAIICHILSFLHTKDAVSTSVLSKKWYPLWRFVPNVDLSDESVPDTDEKAYILFREFVLSVLLLRGTSQQIKRFTLKHHHYDNPNLNKWVSVVLQRGVEHLQLEMCTDCYYHKLPTGIFSCRTLVVLNLDAFYVNVNDVSSVELPLLKILHLGKFKFTEYRFLIELISGCPNLEDFVAIDVQCEKYGSKGKLKSITKLKRATILDCDFEFPLEALYNVEYLNLNIREVSPHYNDMPAFYNLTEMKLFFYEYRWQQLVELLNHCPKLQILKIHMSFGMEHDENWACPRFVPECVLLHLRECSIYEYGGMEGELQFARYILQNTRVLQTMKVHSFMSSSSDKKFQLLQELSLCPRGSATSKLVFI</sequence>
<dbReference type="SMART" id="SM00256">
    <property type="entry name" value="FBOX"/>
    <property type="match status" value="1"/>
</dbReference>
<dbReference type="Proteomes" id="UP000447434">
    <property type="component" value="Chromosome 3"/>
</dbReference>
<dbReference type="InterPro" id="IPR050232">
    <property type="entry name" value="FBL13/AtMIF1-like"/>
</dbReference>
<dbReference type="Pfam" id="PF24758">
    <property type="entry name" value="LRR_At5g56370"/>
    <property type="match status" value="1"/>
</dbReference>
<dbReference type="InterPro" id="IPR055411">
    <property type="entry name" value="LRR_FXL15/At3g58940/PEG3-like"/>
</dbReference>
<reference evidence="4" key="1">
    <citation type="journal article" date="2020" name="Nat. Commun.">
        <title>Genome sequence of the cluster root forming white lupin.</title>
        <authorList>
            <person name="Hufnagel B."/>
            <person name="Marques A."/>
            <person name="Soriano A."/>
            <person name="Marques L."/>
            <person name="Divol F."/>
            <person name="Doumas P."/>
            <person name="Sallet E."/>
            <person name="Mancinotti D."/>
            <person name="Carrere S."/>
            <person name="Marande W."/>
            <person name="Arribat S."/>
            <person name="Keller J."/>
            <person name="Huneau C."/>
            <person name="Blein T."/>
            <person name="Aime D."/>
            <person name="Laguerre M."/>
            <person name="Taylor J."/>
            <person name="Schubert V."/>
            <person name="Nelson M."/>
            <person name="Geu-Flores F."/>
            <person name="Crespi M."/>
            <person name="Gallardo-Guerrero K."/>
            <person name="Delaux P.-M."/>
            <person name="Salse J."/>
            <person name="Berges H."/>
            <person name="Guyot R."/>
            <person name="Gouzy J."/>
            <person name="Peret B."/>
        </authorList>
    </citation>
    <scope>NUCLEOTIDE SEQUENCE [LARGE SCALE GENOMIC DNA]</scope>
    <source>
        <strain evidence="4">cv. Amiga</strain>
    </source>
</reference>
<dbReference type="PANTHER" id="PTHR31900">
    <property type="entry name" value="F-BOX/RNI SUPERFAMILY PROTEIN-RELATED"/>
    <property type="match status" value="1"/>
</dbReference>
<dbReference type="Pfam" id="PF08387">
    <property type="entry name" value="FBD"/>
    <property type="match status" value="1"/>
</dbReference>
<dbReference type="InterPro" id="IPR006566">
    <property type="entry name" value="FBD"/>
</dbReference>
<dbReference type="Pfam" id="PF00646">
    <property type="entry name" value="F-box"/>
    <property type="match status" value="1"/>
</dbReference>
<dbReference type="InterPro" id="IPR036047">
    <property type="entry name" value="F-box-like_dom_sf"/>
</dbReference>
<keyword evidence="4" id="KW-1185">Reference proteome</keyword>
<dbReference type="SMART" id="SM00579">
    <property type="entry name" value="FBD"/>
    <property type="match status" value="1"/>
</dbReference>